<accession>A0ABW7IY05</accession>
<gene>
    <name evidence="8" type="ORF">ACGRQ9_12995</name>
</gene>
<dbReference type="CDD" id="cd01146">
    <property type="entry name" value="FhuD"/>
    <property type="match status" value="1"/>
</dbReference>
<keyword evidence="4" id="KW-0408">Iron</keyword>
<name>A0ABW7IY05_9VIBR</name>
<evidence type="ECO:0000259" key="7">
    <source>
        <dbReference type="PROSITE" id="PS50983"/>
    </source>
</evidence>
<feature type="signal peptide" evidence="6">
    <location>
        <begin position="1"/>
        <end position="19"/>
    </location>
</feature>
<sequence length="324" mass="36212">MKAWLVSFLLLWVSISAYADSVQHEMGRIELDTVPTKVVALDWVMAEHLLALGVTPVGIADAKGYQSWVVKPELPESVVSVGSRREPNLELLAQMKPDLILMSNAMSPAYQKLNAIAPTMVLSVYTDSHQPIENAKSQLRRLGEVLHRTEQAEQVIAQFDATLHANKVKIEQFAEISKKTIPPLLFIRFIGEKHIRIHGNSSLAGETIQRMGLSNAWQQQGNSWGFSSATVQQLAPLQNSEVFYFGPLTEDDRKVLNHNPIWQVMQFVREQRVHALPPVWTFGGLLAAQRLSDEITKTFIQSGSVALEKKELEGLNTVMKGKVN</sequence>
<comment type="subcellular location">
    <subcellularLocation>
        <location evidence="1">Cell envelope</location>
    </subcellularLocation>
</comment>
<keyword evidence="9" id="KW-1185">Reference proteome</keyword>
<evidence type="ECO:0000256" key="3">
    <source>
        <dbReference type="ARBA" id="ARBA00022448"/>
    </source>
</evidence>
<feature type="chain" id="PRO_5045341092" evidence="6">
    <location>
        <begin position="20"/>
        <end position="324"/>
    </location>
</feature>
<dbReference type="PANTHER" id="PTHR30532">
    <property type="entry name" value="IRON III DICITRATE-BINDING PERIPLASMIC PROTEIN"/>
    <property type="match status" value="1"/>
</dbReference>
<organism evidence="8 9">
    <name type="scientific">Vibrio rumoiensis</name>
    <dbReference type="NCBI Taxonomy" id="76258"/>
    <lineage>
        <taxon>Bacteria</taxon>
        <taxon>Pseudomonadati</taxon>
        <taxon>Pseudomonadota</taxon>
        <taxon>Gammaproteobacteria</taxon>
        <taxon>Vibrionales</taxon>
        <taxon>Vibrionaceae</taxon>
        <taxon>Vibrio</taxon>
    </lineage>
</organism>
<keyword evidence="3" id="KW-0813">Transport</keyword>
<keyword evidence="4" id="KW-0410">Iron transport</keyword>
<evidence type="ECO:0000313" key="8">
    <source>
        <dbReference type="EMBL" id="MFH0266362.1"/>
    </source>
</evidence>
<keyword evidence="5 6" id="KW-0732">Signal</keyword>
<dbReference type="PROSITE" id="PS50983">
    <property type="entry name" value="FE_B12_PBP"/>
    <property type="match status" value="1"/>
</dbReference>
<proteinExistence type="inferred from homology"/>
<evidence type="ECO:0000313" key="9">
    <source>
        <dbReference type="Proteomes" id="UP001607151"/>
    </source>
</evidence>
<dbReference type="Pfam" id="PF01497">
    <property type="entry name" value="Peripla_BP_2"/>
    <property type="match status" value="1"/>
</dbReference>
<reference evidence="8 9" key="1">
    <citation type="submission" date="2024-10" db="EMBL/GenBank/DDBJ databases">
        <authorList>
            <person name="Yibar A."/>
            <person name="Saticioglu I.B."/>
            <person name="Duman M."/>
            <person name="Ajmi N."/>
            <person name="Gurler F."/>
            <person name="Ay H."/>
            <person name="Onuk E."/>
            <person name="Guler S."/>
            <person name="Romalde J.L."/>
        </authorList>
    </citation>
    <scope>NUCLEOTIDE SEQUENCE [LARGE SCALE GENOMIC DNA]</scope>
    <source>
        <strain evidence="8 9">14-MA-B</strain>
    </source>
</reference>
<feature type="domain" description="Fe/B12 periplasmic-binding" evidence="7">
    <location>
        <begin position="37"/>
        <end position="303"/>
    </location>
</feature>
<dbReference type="RefSeq" id="WP_394608177.1">
    <property type="nucleotide sequence ID" value="NZ_JBIHSJ010000004.1"/>
</dbReference>
<dbReference type="EMBL" id="JBIHSN010000003">
    <property type="protein sequence ID" value="MFH0266362.1"/>
    <property type="molecule type" value="Genomic_DNA"/>
</dbReference>
<dbReference type="SUPFAM" id="SSF53807">
    <property type="entry name" value="Helical backbone' metal receptor"/>
    <property type="match status" value="1"/>
</dbReference>
<evidence type="ECO:0000256" key="5">
    <source>
        <dbReference type="ARBA" id="ARBA00022729"/>
    </source>
</evidence>
<protein>
    <submittedName>
        <fullName evidence="8">ABC transporter substrate-binding protein</fullName>
    </submittedName>
</protein>
<keyword evidence="4" id="KW-0406">Ion transport</keyword>
<evidence type="ECO:0000256" key="2">
    <source>
        <dbReference type="ARBA" id="ARBA00008814"/>
    </source>
</evidence>
<dbReference type="InterPro" id="IPR051313">
    <property type="entry name" value="Bact_iron-sidero_bind"/>
</dbReference>
<evidence type="ECO:0000256" key="4">
    <source>
        <dbReference type="ARBA" id="ARBA00022496"/>
    </source>
</evidence>
<dbReference type="PANTHER" id="PTHR30532:SF1">
    <property type="entry name" value="IRON(3+)-HYDROXAMATE-BINDING PROTEIN FHUD"/>
    <property type="match status" value="1"/>
</dbReference>
<evidence type="ECO:0000256" key="1">
    <source>
        <dbReference type="ARBA" id="ARBA00004196"/>
    </source>
</evidence>
<dbReference type="Gene3D" id="3.40.50.1980">
    <property type="entry name" value="Nitrogenase molybdenum iron protein domain"/>
    <property type="match status" value="2"/>
</dbReference>
<comment type="caution">
    <text evidence="8">The sequence shown here is derived from an EMBL/GenBank/DDBJ whole genome shotgun (WGS) entry which is preliminary data.</text>
</comment>
<evidence type="ECO:0000256" key="6">
    <source>
        <dbReference type="SAM" id="SignalP"/>
    </source>
</evidence>
<dbReference type="PRINTS" id="PR01715">
    <property type="entry name" value="FERRIBNDNGPP"/>
</dbReference>
<dbReference type="Proteomes" id="UP001607151">
    <property type="component" value="Unassembled WGS sequence"/>
</dbReference>
<dbReference type="InterPro" id="IPR002491">
    <property type="entry name" value="ABC_transptr_periplasmic_BD"/>
</dbReference>
<comment type="similarity">
    <text evidence="2">Belongs to the bacterial solute-binding protein 8 family.</text>
</comment>